<dbReference type="Pfam" id="PF03450">
    <property type="entry name" value="CO_deh_flav_C"/>
    <property type="match status" value="1"/>
</dbReference>
<protein>
    <submittedName>
        <fullName evidence="2">Molybdopterin dehydrogenase FAD-binding protein</fullName>
    </submittedName>
</protein>
<dbReference type="InterPro" id="IPR002346">
    <property type="entry name" value="Mopterin_DH_FAD-bd"/>
</dbReference>
<dbReference type="RefSeq" id="WP_013253982.1">
    <property type="nucleotide sequence ID" value="NC_014364.1"/>
</dbReference>
<reference evidence="2 3" key="1">
    <citation type="journal article" date="2010" name="Stand. Genomic Sci.">
        <title>Complete genome sequence of Spirochaeta smaragdinae type strain (SEBR 4228).</title>
        <authorList>
            <person name="Mavromatis K."/>
            <person name="Yasawong M."/>
            <person name="Chertkov O."/>
            <person name="Lapidus A."/>
            <person name="Lucas S."/>
            <person name="Nolan M."/>
            <person name="Del Rio T.G."/>
            <person name="Tice H."/>
            <person name="Cheng J.F."/>
            <person name="Pitluck S."/>
            <person name="Liolios K."/>
            <person name="Ivanova N."/>
            <person name="Tapia R."/>
            <person name="Han C."/>
            <person name="Bruce D."/>
            <person name="Goodwin L."/>
            <person name="Pati A."/>
            <person name="Chen A."/>
            <person name="Palaniappan K."/>
            <person name="Land M."/>
            <person name="Hauser L."/>
            <person name="Chang Y.J."/>
            <person name="Jeffries C.D."/>
            <person name="Detter J.C."/>
            <person name="Rohde M."/>
            <person name="Brambilla E."/>
            <person name="Spring S."/>
            <person name="Goker M."/>
            <person name="Sikorski J."/>
            <person name="Woyke T."/>
            <person name="Bristow J."/>
            <person name="Eisen J.A."/>
            <person name="Markowitz V."/>
            <person name="Hugenholtz P."/>
            <person name="Klenk H.P."/>
            <person name="Kyrpides N.C."/>
        </authorList>
    </citation>
    <scope>NUCLEOTIDE SEQUENCE [LARGE SCALE GENOMIC DNA]</scope>
    <source>
        <strain evidence="3">DSM 11293 / JCM 15392 / SEBR 4228</strain>
    </source>
</reference>
<evidence type="ECO:0000313" key="2">
    <source>
        <dbReference type="EMBL" id="ADK80518.1"/>
    </source>
</evidence>
<dbReference type="PROSITE" id="PS51387">
    <property type="entry name" value="FAD_PCMH"/>
    <property type="match status" value="1"/>
</dbReference>
<evidence type="ECO:0000313" key="3">
    <source>
        <dbReference type="Proteomes" id="UP000002318"/>
    </source>
</evidence>
<dbReference type="InterPro" id="IPR051312">
    <property type="entry name" value="Diverse_Substr_Oxidored"/>
</dbReference>
<dbReference type="InterPro" id="IPR016166">
    <property type="entry name" value="FAD-bd_PCMH"/>
</dbReference>
<dbReference type="KEGG" id="ssm:Spirs_1391"/>
<dbReference type="Gene3D" id="3.30.465.10">
    <property type="match status" value="1"/>
</dbReference>
<dbReference type="eggNOG" id="COG1319">
    <property type="taxonomic scope" value="Bacteria"/>
</dbReference>
<dbReference type="InterPro" id="IPR036318">
    <property type="entry name" value="FAD-bd_PCMH-like_sf"/>
</dbReference>
<dbReference type="GO" id="GO:0016491">
    <property type="term" value="F:oxidoreductase activity"/>
    <property type="evidence" value="ECO:0007669"/>
    <property type="project" value="InterPro"/>
</dbReference>
<dbReference type="GO" id="GO:0071949">
    <property type="term" value="F:FAD binding"/>
    <property type="evidence" value="ECO:0007669"/>
    <property type="project" value="InterPro"/>
</dbReference>
<sequence>MVTGYKPQTLREALELRKNSGVLPFAGGTDLMVRYKSWAGTLPSFPKSVLFLGHLKELQNIELSSGKIIYGAGATLTEIMEYPGTPALLAEAIRGIAAPALRNVGTMAGNLCNASPAGDSICALYALGASVVCKSLSGERQIPVIDFVTGPGRTALADDEIVSAIIVPALDWTVTFYRKVGTRKANALSKLSFCGLAKIKGGRIDDVRIAVGAVGPTVVRSLELERLLAGAGSGELEELRERLLQSYGAMIVPIDDQRSTAAYRKRVALNLLELFIDDELKKGVS</sequence>
<name>E1R496_SEDSS</name>
<dbReference type="OrthoDB" id="9774454at2"/>
<dbReference type="Gene3D" id="3.30.390.50">
    <property type="entry name" value="CO dehydrogenase flavoprotein, C-terminal domain"/>
    <property type="match status" value="1"/>
</dbReference>
<dbReference type="SUPFAM" id="SSF56176">
    <property type="entry name" value="FAD-binding/transporter-associated domain-like"/>
    <property type="match status" value="1"/>
</dbReference>
<dbReference type="InterPro" id="IPR016169">
    <property type="entry name" value="FAD-bd_PCMH_sub2"/>
</dbReference>
<dbReference type="InterPro" id="IPR036683">
    <property type="entry name" value="CO_DH_flav_C_dom_sf"/>
</dbReference>
<organism evidence="2 3">
    <name type="scientific">Sediminispirochaeta smaragdinae (strain DSM 11293 / JCM 15392 / SEBR 4228)</name>
    <name type="common">Spirochaeta smaragdinae</name>
    <dbReference type="NCBI Taxonomy" id="573413"/>
    <lineage>
        <taxon>Bacteria</taxon>
        <taxon>Pseudomonadati</taxon>
        <taxon>Spirochaetota</taxon>
        <taxon>Spirochaetia</taxon>
        <taxon>Spirochaetales</taxon>
        <taxon>Spirochaetaceae</taxon>
        <taxon>Sediminispirochaeta</taxon>
    </lineage>
</organism>
<feature type="domain" description="FAD-binding PCMH-type" evidence="1">
    <location>
        <begin position="1"/>
        <end position="172"/>
    </location>
</feature>
<proteinExistence type="predicted"/>
<accession>E1R496</accession>
<dbReference type="SUPFAM" id="SSF55447">
    <property type="entry name" value="CO dehydrogenase flavoprotein C-terminal domain-like"/>
    <property type="match status" value="1"/>
</dbReference>
<dbReference type="PANTHER" id="PTHR42659">
    <property type="entry name" value="XANTHINE DEHYDROGENASE SUBUNIT C-RELATED"/>
    <property type="match status" value="1"/>
</dbReference>
<dbReference type="SMART" id="SM01092">
    <property type="entry name" value="CO_deh_flav_C"/>
    <property type="match status" value="1"/>
</dbReference>
<dbReference type="Proteomes" id="UP000002318">
    <property type="component" value="Chromosome"/>
</dbReference>
<dbReference type="InterPro" id="IPR005107">
    <property type="entry name" value="CO_DH_flav_C"/>
</dbReference>
<evidence type="ECO:0000259" key="1">
    <source>
        <dbReference type="PROSITE" id="PS51387"/>
    </source>
</evidence>
<keyword evidence="3" id="KW-1185">Reference proteome</keyword>
<dbReference type="EMBL" id="CP002116">
    <property type="protein sequence ID" value="ADK80518.1"/>
    <property type="molecule type" value="Genomic_DNA"/>
</dbReference>
<dbReference type="AlphaFoldDB" id="E1R496"/>
<dbReference type="HOGENOM" id="CLU_058050_0_0_12"/>
<dbReference type="Pfam" id="PF00941">
    <property type="entry name" value="FAD_binding_5"/>
    <property type="match status" value="1"/>
</dbReference>
<dbReference type="PANTHER" id="PTHR42659:SF9">
    <property type="entry name" value="XANTHINE DEHYDROGENASE FAD-BINDING SUBUNIT XDHB-RELATED"/>
    <property type="match status" value="1"/>
</dbReference>
<gene>
    <name evidence="2" type="ordered locus">Spirs_1391</name>
</gene>
<dbReference type="STRING" id="573413.Spirs_1391"/>